<dbReference type="EMBL" id="PGTO01000001">
    <property type="protein sequence ID" value="RAU23897.1"/>
    <property type="molecule type" value="Genomic_DNA"/>
</dbReference>
<dbReference type="FunFam" id="3.30.565.10:FF:000006">
    <property type="entry name" value="Sensor histidine kinase WalK"/>
    <property type="match status" value="1"/>
</dbReference>
<dbReference type="PROSITE" id="PS50046">
    <property type="entry name" value="PHYTOCHROME_2"/>
    <property type="match status" value="1"/>
</dbReference>
<dbReference type="Gene3D" id="3.30.450.40">
    <property type="match status" value="1"/>
</dbReference>
<dbReference type="Gene3D" id="3.30.450.270">
    <property type="match status" value="1"/>
</dbReference>
<protein>
    <recommendedName>
        <fullName evidence="3">histidine kinase</fullName>
        <ecNumber evidence="3">2.7.13.3</ecNumber>
    </recommendedName>
</protein>
<dbReference type="Gene3D" id="1.10.287.130">
    <property type="match status" value="1"/>
</dbReference>
<evidence type="ECO:0000256" key="5">
    <source>
        <dbReference type="ARBA" id="ARBA00022679"/>
    </source>
</evidence>
<feature type="domain" description="Histidine kinase" evidence="8">
    <location>
        <begin position="773"/>
        <end position="988"/>
    </location>
</feature>
<organism evidence="10 11">
    <name type="scientific">Paramagnetospirillum kuznetsovii</name>
    <dbReference type="NCBI Taxonomy" id="2053833"/>
    <lineage>
        <taxon>Bacteria</taxon>
        <taxon>Pseudomonadati</taxon>
        <taxon>Pseudomonadota</taxon>
        <taxon>Alphaproteobacteria</taxon>
        <taxon>Rhodospirillales</taxon>
        <taxon>Magnetospirillaceae</taxon>
        <taxon>Paramagnetospirillum</taxon>
    </lineage>
</organism>
<keyword evidence="11" id="KW-1185">Reference proteome</keyword>
<dbReference type="Gene3D" id="3.30.565.10">
    <property type="entry name" value="Histidine kinase-like ATPase, C-terminal domain"/>
    <property type="match status" value="1"/>
</dbReference>
<dbReference type="InterPro" id="IPR003594">
    <property type="entry name" value="HATPase_dom"/>
</dbReference>
<dbReference type="InterPro" id="IPR003018">
    <property type="entry name" value="GAF"/>
</dbReference>
<dbReference type="PANTHER" id="PTHR43304">
    <property type="entry name" value="PHYTOCHROME-LIKE PROTEIN CPH1"/>
    <property type="match status" value="1"/>
</dbReference>
<dbReference type="InterPro" id="IPR036097">
    <property type="entry name" value="HisK_dim/P_sf"/>
</dbReference>
<dbReference type="RefSeq" id="WP_112142129.1">
    <property type="nucleotide sequence ID" value="NZ_PGTO01000001.1"/>
</dbReference>
<dbReference type="InterPro" id="IPR005467">
    <property type="entry name" value="His_kinase_dom"/>
</dbReference>
<feature type="domain" description="PAC" evidence="9">
    <location>
        <begin position="574"/>
        <end position="626"/>
    </location>
</feature>
<evidence type="ECO:0000256" key="3">
    <source>
        <dbReference type="ARBA" id="ARBA00012438"/>
    </source>
</evidence>
<dbReference type="Gene3D" id="2.10.70.100">
    <property type="match status" value="1"/>
</dbReference>
<dbReference type="Proteomes" id="UP000251075">
    <property type="component" value="Unassembled WGS sequence"/>
</dbReference>
<dbReference type="OrthoDB" id="9760752at2"/>
<evidence type="ECO:0000259" key="7">
    <source>
        <dbReference type="PROSITE" id="PS50046"/>
    </source>
</evidence>
<dbReference type="InterPro" id="IPR035965">
    <property type="entry name" value="PAS-like_dom_sf"/>
</dbReference>
<dbReference type="InterPro" id="IPR029016">
    <property type="entry name" value="GAF-like_dom_sf"/>
</dbReference>
<dbReference type="InterPro" id="IPR043150">
    <property type="entry name" value="Phytochrome_PHY_sf"/>
</dbReference>
<evidence type="ECO:0000313" key="11">
    <source>
        <dbReference type="Proteomes" id="UP000251075"/>
    </source>
</evidence>
<dbReference type="PROSITE" id="PS50109">
    <property type="entry name" value="HIS_KIN"/>
    <property type="match status" value="1"/>
</dbReference>
<keyword evidence="5" id="KW-0808">Transferase</keyword>
<comment type="catalytic activity">
    <reaction evidence="1">
        <text>ATP + protein L-histidine = ADP + protein N-phospho-L-histidine.</text>
        <dbReference type="EC" id="2.7.13.3"/>
    </reaction>
</comment>
<dbReference type="SUPFAM" id="SSF47384">
    <property type="entry name" value="Homodimeric domain of signal transducing histidine kinase"/>
    <property type="match status" value="1"/>
</dbReference>
<dbReference type="PANTHER" id="PTHR43304:SF1">
    <property type="entry name" value="PAC DOMAIN-CONTAINING PROTEIN"/>
    <property type="match status" value="1"/>
</dbReference>
<comment type="caution">
    <text evidence="10">The sequence shown here is derived from an EMBL/GenBank/DDBJ whole genome shotgun (WGS) entry which is preliminary data.</text>
</comment>
<dbReference type="Pfam" id="PF00512">
    <property type="entry name" value="HisKA"/>
    <property type="match status" value="1"/>
</dbReference>
<feature type="domain" description="PAC" evidence="9">
    <location>
        <begin position="702"/>
        <end position="755"/>
    </location>
</feature>
<evidence type="ECO:0000256" key="1">
    <source>
        <dbReference type="ARBA" id="ARBA00000085"/>
    </source>
</evidence>
<dbReference type="SUPFAM" id="SSF55781">
    <property type="entry name" value="GAF domain-like"/>
    <property type="match status" value="2"/>
</dbReference>
<dbReference type="InterPro" id="IPR036890">
    <property type="entry name" value="HATPase_C_sf"/>
</dbReference>
<dbReference type="InterPro" id="IPR000014">
    <property type="entry name" value="PAS"/>
</dbReference>
<dbReference type="AlphaFoldDB" id="A0A364P406"/>
<accession>A0A364P406</accession>
<dbReference type="GO" id="GO:0006355">
    <property type="term" value="P:regulation of DNA-templated transcription"/>
    <property type="evidence" value="ECO:0007669"/>
    <property type="project" value="InterPro"/>
</dbReference>
<evidence type="ECO:0000256" key="6">
    <source>
        <dbReference type="ARBA" id="ARBA00022777"/>
    </source>
</evidence>
<comment type="similarity">
    <text evidence="2">In the N-terminal section; belongs to the phytochrome family.</text>
</comment>
<evidence type="ECO:0000256" key="4">
    <source>
        <dbReference type="ARBA" id="ARBA00022553"/>
    </source>
</evidence>
<dbReference type="InterPro" id="IPR013515">
    <property type="entry name" value="Phytochrome_cen-reg"/>
</dbReference>
<dbReference type="InterPro" id="IPR004358">
    <property type="entry name" value="Sig_transdc_His_kin-like_C"/>
</dbReference>
<dbReference type="InterPro" id="IPR013656">
    <property type="entry name" value="PAS_4"/>
</dbReference>
<proteinExistence type="inferred from homology"/>
<gene>
    <name evidence="10" type="ORF">CU669_02150</name>
</gene>
<dbReference type="EC" id="2.7.13.3" evidence="3"/>
<dbReference type="GO" id="GO:0009584">
    <property type="term" value="P:detection of visible light"/>
    <property type="evidence" value="ECO:0007669"/>
    <property type="project" value="InterPro"/>
</dbReference>
<dbReference type="Pfam" id="PF02518">
    <property type="entry name" value="HATPase_c"/>
    <property type="match status" value="1"/>
</dbReference>
<dbReference type="PROSITE" id="PS50113">
    <property type="entry name" value="PAC"/>
    <property type="match status" value="2"/>
</dbReference>
<feature type="domain" description="Phytochrome chromophore attachment site" evidence="7">
    <location>
        <begin position="132"/>
        <end position="291"/>
    </location>
</feature>
<dbReference type="Gene3D" id="3.30.450.20">
    <property type="entry name" value="PAS domain"/>
    <property type="match status" value="3"/>
</dbReference>
<dbReference type="CDD" id="cd00082">
    <property type="entry name" value="HisKA"/>
    <property type="match status" value="1"/>
</dbReference>
<dbReference type="Pfam" id="PF08448">
    <property type="entry name" value="PAS_4"/>
    <property type="match status" value="1"/>
</dbReference>
<dbReference type="InterPro" id="IPR000700">
    <property type="entry name" value="PAS-assoc_C"/>
</dbReference>
<dbReference type="InterPro" id="IPR016132">
    <property type="entry name" value="Phyto_chromo_attachment"/>
</dbReference>
<sequence length="992" mass="109579">MPQKVDLSEVMAIGGDVCAREPIHCPAQIQHHGFLIGLDRHTLAPVTRSANLDSAFHPPPAVLTACASFDPDGPNERVVVATLPDLGEVEFHCFLGGSVIFVEFERVPPEVGPAAVPVILDEAMTRMLVIADLVELSAEVAATVRQVSGFERILVYRFDEDGSGDVVGESLVADWTQSLLGLRFPSSDIPAQARALYQRTRDRWVPMRDYQPVDLVPPVAGDGKPFDLSFSRYRSVSAIHRLYQKNIGVDGAMSVSILRDGRLWGLLIGHHRRPHVVGPSTRRQVVALAQSFAMRLDALLSVEERCAHERDMRTYSAMLRKLAGADDFLTALTEGTPNIVDLLPGCCGAAVVWDDDHGAVHVKTVGTTPPDGRIAALTQWIRSVGEAPVFATDCLSARYSDFSAYCDIASGVLASFFDDSRHPALLLFRPELIRSVAWAGKPEKVAGPDGVLNLPRHSFDRWVEIKRGHSQPWLGWELDIAATIATTVSEVIIRQMRRIHDLDAEVERFSQALNLSSTTLYHQDRDLRYIWVHNPHIGFATKVVGLTDPDLYPSELAEVLVAIKRRVMASGEGERVALPSRRDDSDAEWFDLSVEPLRGGDGQIAGVSCAAVKITQYIRTEAALRRSEALLREVQQIAHLGHYVYDFAQDRWESSPTLDSILGIGPDFVRDSAHGFLLAAPGTEAETKGLLERLATGVVDHFDMNFRIRRHDDGAERWVASIGHVECDPVGRPQRLIGSIHDVHDRIEAEQRLRDTHRELERSNAELKQFAYVASHDLRQPLRTITSFLGLLVRKLGPQVDGEVREFVDFVQAAARRMDRLIVDLLEYSKVGHDRVPPGPVNLEEVVGECLHALEAARAESGGGIAIVNFLPVVKGYRGELVRLFQNLIGNALKYRDPERRLDVEIGCARNADAWEVSISDNGIGIAAADYDRAFGVFQRLTGSDGYEGTGIGLSICKKIVEHHGGQIWIESEVGVGSRFRFTLPPVTEDRA</sequence>
<keyword evidence="6" id="KW-0418">Kinase</keyword>
<dbReference type="SMART" id="SM00065">
    <property type="entry name" value="GAF"/>
    <property type="match status" value="1"/>
</dbReference>
<dbReference type="Pfam" id="PF01590">
    <property type="entry name" value="GAF"/>
    <property type="match status" value="1"/>
</dbReference>
<dbReference type="SMART" id="SM00387">
    <property type="entry name" value="HATPase_c"/>
    <property type="match status" value="1"/>
</dbReference>
<name>A0A364P406_9PROT</name>
<evidence type="ECO:0000313" key="10">
    <source>
        <dbReference type="EMBL" id="RAU23897.1"/>
    </source>
</evidence>
<dbReference type="NCBIfam" id="TIGR00229">
    <property type="entry name" value="sensory_box"/>
    <property type="match status" value="1"/>
</dbReference>
<dbReference type="SUPFAM" id="SSF55785">
    <property type="entry name" value="PYP-like sensor domain (PAS domain)"/>
    <property type="match status" value="3"/>
</dbReference>
<dbReference type="PRINTS" id="PR00344">
    <property type="entry name" value="BCTRLSENSOR"/>
</dbReference>
<evidence type="ECO:0000256" key="2">
    <source>
        <dbReference type="ARBA" id="ARBA00006402"/>
    </source>
</evidence>
<dbReference type="SMART" id="SM00388">
    <property type="entry name" value="HisKA"/>
    <property type="match status" value="1"/>
</dbReference>
<keyword evidence="4" id="KW-0597">Phosphoprotein</keyword>
<evidence type="ECO:0000259" key="9">
    <source>
        <dbReference type="PROSITE" id="PS50113"/>
    </source>
</evidence>
<dbReference type="InterPro" id="IPR003661">
    <property type="entry name" value="HisK_dim/P_dom"/>
</dbReference>
<dbReference type="GO" id="GO:0000155">
    <property type="term" value="F:phosphorelay sensor kinase activity"/>
    <property type="evidence" value="ECO:0007669"/>
    <property type="project" value="InterPro"/>
</dbReference>
<dbReference type="Pfam" id="PF00360">
    <property type="entry name" value="PHY"/>
    <property type="match status" value="1"/>
</dbReference>
<evidence type="ECO:0000259" key="8">
    <source>
        <dbReference type="PROSITE" id="PS50109"/>
    </source>
</evidence>
<dbReference type="InterPro" id="IPR052162">
    <property type="entry name" value="Sensor_kinase/Photoreceptor"/>
</dbReference>
<reference evidence="10 11" key="1">
    <citation type="submission" date="2017-11" db="EMBL/GenBank/DDBJ databases">
        <title>Draft genome sequence of magnetotactic bacterium Magnetospirillum kuznetsovii LBB-42.</title>
        <authorList>
            <person name="Grouzdev D.S."/>
            <person name="Rysina M.S."/>
            <person name="Baslerov R.V."/>
            <person name="Koziaeva V."/>
        </authorList>
    </citation>
    <scope>NUCLEOTIDE SEQUENCE [LARGE SCALE GENOMIC DNA]</scope>
    <source>
        <strain evidence="10 11">LBB-42</strain>
    </source>
</reference>
<dbReference type="SUPFAM" id="SSF55874">
    <property type="entry name" value="ATPase domain of HSP90 chaperone/DNA topoisomerase II/histidine kinase"/>
    <property type="match status" value="1"/>
</dbReference>